<dbReference type="GO" id="GO:0006564">
    <property type="term" value="P:L-serine biosynthetic process"/>
    <property type="evidence" value="ECO:0007669"/>
    <property type="project" value="UniProtKB-KW"/>
</dbReference>
<dbReference type="Pfam" id="PF12710">
    <property type="entry name" value="HAD"/>
    <property type="match status" value="1"/>
</dbReference>
<evidence type="ECO:0000256" key="2">
    <source>
        <dbReference type="ARBA" id="ARBA00005135"/>
    </source>
</evidence>
<evidence type="ECO:0000256" key="9">
    <source>
        <dbReference type="ARBA" id="ARBA00023299"/>
    </source>
</evidence>
<keyword evidence="9" id="KW-0718">Serine biosynthesis</keyword>
<evidence type="ECO:0000256" key="1">
    <source>
        <dbReference type="ARBA" id="ARBA00001946"/>
    </source>
</evidence>
<keyword evidence="7 12" id="KW-0378">Hydrolase</keyword>
<sequence length="210" mass="23881">MNGFQLVCFDMDGTLIRNTNSVRLLCTLNGRDKEVNEIEEREAKGEVHWIEADYEKVKLMEALPLAKLQEEFEQRVELIGNINQVIAHMKEKGLKVILVTAGPLHVAECLKKKYDFDEIFGSEYEVENGIFSGRIIKHLGEHGKLESLLNYCKNHDIPLQRCIAVGDGDSDIEIFKHTGKAIAINYSQTLSGKAHQYLMTEDLKDILIHI</sequence>
<evidence type="ECO:0000256" key="5">
    <source>
        <dbReference type="ARBA" id="ARBA00022605"/>
    </source>
</evidence>
<evidence type="ECO:0000256" key="4">
    <source>
        <dbReference type="ARBA" id="ARBA00012640"/>
    </source>
</evidence>
<dbReference type="GO" id="GO:0005737">
    <property type="term" value="C:cytoplasm"/>
    <property type="evidence" value="ECO:0007669"/>
    <property type="project" value="TreeGrafter"/>
</dbReference>
<organism evidence="12 13">
    <name type="scientific">Anaerosolibacter carboniphilus</name>
    <dbReference type="NCBI Taxonomy" id="1417629"/>
    <lineage>
        <taxon>Bacteria</taxon>
        <taxon>Bacillati</taxon>
        <taxon>Bacillota</taxon>
        <taxon>Clostridia</taxon>
        <taxon>Peptostreptococcales</taxon>
        <taxon>Thermotaleaceae</taxon>
        <taxon>Anaerosolibacter</taxon>
    </lineage>
</organism>
<dbReference type="SUPFAM" id="SSF56784">
    <property type="entry name" value="HAD-like"/>
    <property type="match status" value="1"/>
</dbReference>
<keyword evidence="8" id="KW-0460">Magnesium</keyword>
<gene>
    <name evidence="12" type="ORF">HNQ80_002985</name>
</gene>
<name>A0A841KY10_9FIRM</name>
<keyword evidence="6" id="KW-0479">Metal-binding</keyword>
<dbReference type="EMBL" id="JACHEN010000018">
    <property type="protein sequence ID" value="MBB6216880.1"/>
    <property type="molecule type" value="Genomic_DNA"/>
</dbReference>
<evidence type="ECO:0000256" key="6">
    <source>
        <dbReference type="ARBA" id="ARBA00022723"/>
    </source>
</evidence>
<reference evidence="12 13" key="1">
    <citation type="submission" date="2020-08" db="EMBL/GenBank/DDBJ databases">
        <title>Genomic Encyclopedia of Type Strains, Phase IV (KMG-IV): sequencing the most valuable type-strain genomes for metagenomic binning, comparative biology and taxonomic classification.</title>
        <authorList>
            <person name="Goeker M."/>
        </authorList>
    </citation>
    <scope>NUCLEOTIDE SEQUENCE [LARGE SCALE GENOMIC DNA]</scope>
    <source>
        <strain evidence="12 13">DSM 103526</strain>
    </source>
</reference>
<comment type="cofactor">
    <cofactor evidence="1">
        <name>Mg(2+)</name>
        <dbReference type="ChEBI" id="CHEBI:18420"/>
    </cofactor>
</comment>
<dbReference type="GO" id="GO:0000287">
    <property type="term" value="F:magnesium ion binding"/>
    <property type="evidence" value="ECO:0007669"/>
    <property type="project" value="TreeGrafter"/>
</dbReference>
<comment type="catalytic activity">
    <reaction evidence="11">
        <text>O-phospho-D-serine + H2O = D-serine + phosphate</text>
        <dbReference type="Rhea" id="RHEA:24873"/>
        <dbReference type="ChEBI" id="CHEBI:15377"/>
        <dbReference type="ChEBI" id="CHEBI:35247"/>
        <dbReference type="ChEBI" id="CHEBI:43474"/>
        <dbReference type="ChEBI" id="CHEBI:58680"/>
        <dbReference type="EC" id="3.1.3.3"/>
    </reaction>
</comment>
<dbReference type="Proteomes" id="UP000579281">
    <property type="component" value="Unassembled WGS sequence"/>
</dbReference>
<dbReference type="EC" id="3.1.3.3" evidence="4"/>
<evidence type="ECO:0000256" key="8">
    <source>
        <dbReference type="ARBA" id="ARBA00022842"/>
    </source>
</evidence>
<evidence type="ECO:0000313" key="12">
    <source>
        <dbReference type="EMBL" id="MBB6216880.1"/>
    </source>
</evidence>
<dbReference type="Gene3D" id="3.40.50.1000">
    <property type="entry name" value="HAD superfamily/HAD-like"/>
    <property type="match status" value="1"/>
</dbReference>
<evidence type="ECO:0000256" key="7">
    <source>
        <dbReference type="ARBA" id="ARBA00022801"/>
    </source>
</evidence>
<comment type="catalytic activity">
    <reaction evidence="10">
        <text>O-phospho-L-serine + H2O = L-serine + phosphate</text>
        <dbReference type="Rhea" id="RHEA:21208"/>
        <dbReference type="ChEBI" id="CHEBI:15377"/>
        <dbReference type="ChEBI" id="CHEBI:33384"/>
        <dbReference type="ChEBI" id="CHEBI:43474"/>
        <dbReference type="ChEBI" id="CHEBI:57524"/>
        <dbReference type="EC" id="3.1.3.3"/>
    </reaction>
</comment>
<protein>
    <recommendedName>
        <fullName evidence="4">phosphoserine phosphatase</fullName>
        <ecNumber evidence="4">3.1.3.3</ecNumber>
    </recommendedName>
</protein>
<dbReference type="PANTHER" id="PTHR43344:SF2">
    <property type="entry name" value="PHOSPHOSERINE PHOSPHATASE"/>
    <property type="match status" value="1"/>
</dbReference>
<dbReference type="NCBIfam" id="TIGR01488">
    <property type="entry name" value="HAD-SF-IB"/>
    <property type="match status" value="1"/>
</dbReference>
<comment type="similarity">
    <text evidence="3">Belongs to the HAD-like hydrolase superfamily. SerB family.</text>
</comment>
<comment type="caution">
    <text evidence="12">The sequence shown here is derived from an EMBL/GenBank/DDBJ whole genome shotgun (WGS) entry which is preliminary data.</text>
</comment>
<dbReference type="InterPro" id="IPR023214">
    <property type="entry name" value="HAD_sf"/>
</dbReference>
<proteinExistence type="inferred from homology"/>
<comment type="pathway">
    <text evidence="2">Amino-acid biosynthesis; L-serine biosynthesis; L-serine from 3-phospho-D-glycerate: step 3/3.</text>
</comment>
<keyword evidence="5" id="KW-0028">Amino-acid biosynthesis</keyword>
<keyword evidence="13" id="KW-1185">Reference proteome</keyword>
<dbReference type="AlphaFoldDB" id="A0A841KY10"/>
<evidence type="ECO:0000256" key="3">
    <source>
        <dbReference type="ARBA" id="ARBA00009184"/>
    </source>
</evidence>
<dbReference type="PANTHER" id="PTHR43344">
    <property type="entry name" value="PHOSPHOSERINE PHOSPHATASE"/>
    <property type="match status" value="1"/>
</dbReference>
<dbReference type="InterPro" id="IPR036412">
    <property type="entry name" value="HAD-like_sf"/>
</dbReference>
<evidence type="ECO:0000256" key="11">
    <source>
        <dbReference type="ARBA" id="ARBA00048523"/>
    </source>
</evidence>
<accession>A0A841KY10</accession>
<dbReference type="RefSeq" id="WP_184311402.1">
    <property type="nucleotide sequence ID" value="NZ_JACHEN010000018.1"/>
</dbReference>
<evidence type="ECO:0000313" key="13">
    <source>
        <dbReference type="Proteomes" id="UP000579281"/>
    </source>
</evidence>
<dbReference type="InterPro" id="IPR050582">
    <property type="entry name" value="HAD-like_SerB"/>
</dbReference>
<dbReference type="GO" id="GO:0036424">
    <property type="term" value="F:L-phosphoserine phosphatase activity"/>
    <property type="evidence" value="ECO:0007669"/>
    <property type="project" value="TreeGrafter"/>
</dbReference>
<evidence type="ECO:0000256" key="10">
    <source>
        <dbReference type="ARBA" id="ARBA00048138"/>
    </source>
</evidence>